<evidence type="ECO:0000259" key="4">
    <source>
        <dbReference type="Pfam" id="PF00082"/>
    </source>
</evidence>
<evidence type="ECO:0000256" key="2">
    <source>
        <dbReference type="ARBA" id="ARBA00022801"/>
    </source>
</evidence>
<evidence type="ECO:0000256" key="1">
    <source>
        <dbReference type="ARBA" id="ARBA00022670"/>
    </source>
</evidence>
<keyword evidence="2" id="KW-0378">Hydrolase</keyword>
<dbReference type="AlphaFoldDB" id="I2PX30"/>
<dbReference type="InterPro" id="IPR034074">
    <property type="entry name" value="Y4bN_pept_dom"/>
</dbReference>
<evidence type="ECO:0000313" key="5">
    <source>
        <dbReference type="EMBL" id="EIG52086.1"/>
    </source>
</evidence>
<keyword evidence="3" id="KW-0720">Serine protease</keyword>
<reference evidence="5" key="1">
    <citation type="submission" date="2011-11" db="EMBL/GenBank/DDBJ databases">
        <title>Improved High-Quality Draft sequence of Desulfovibrio sp. U5L.</title>
        <authorList>
            <consortium name="US DOE Joint Genome Institute"/>
            <person name="Lucas S."/>
            <person name="Han J."/>
            <person name="Lapidus A."/>
            <person name="Cheng J.-F."/>
            <person name="Goodwin L."/>
            <person name="Pitluck S."/>
            <person name="Peters L."/>
            <person name="Ovchinnikova G."/>
            <person name="Held B."/>
            <person name="Detter J.C."/>
            <person name="Han C."/>
            <person name="Tapia R."/>
            <person name="Land M."/>
            <person name="Hauser L."/>
            <person name="Kyrpides N."/>
            <person name="Ivanova N."/>
            <person name="Pagani I."/>
            <person name="Gabster J."/>
            <person name="Walker C."/>
            <person name="Stolyar S."/>
            <person name="Stahl D."/>
            <person name="Arkin A."/>
            <person name="Dehal P."/>
            <person name="Hazen T."/>
            <person name="Woyke T."/>
        </authorList>
    </citation>
    <scope>NUCLEOTIDE SEQUENCE [LARGE SCALE GENOMIC DNA]</scope>
    <source>
        <strain evidence="5">U5L</strain>
    </source>
</reference>
<sequence length="849" mass="93988">MVRDKKHIFLENLAETQLYTSIRKLVSPSTYPRRDRVRHAAFIEHRLEQAWQQARQEQEVRTAVAVPSRHGTYLEFEGAPGFDLKIESLESRRKGIRLLNVRTETVPSQSEDLNPVAITKATVFIPIGRELFFLEKVLQYKDQETTSGKPRNQALIDGVQDIHVALAEALWTDEIQFYPGDTPVACEVWLQGHDSEVETSFRSTARVLDIPIQAGSLRFPERTVVLVNANREQLGQLLAACDNLAEFRRAQATAEFWTESRNADQVEWAQSLLDRVEVDPEAGVAISILDTGANNGHALLAPILQDDDCHTCDPTWGVHDHDGHGTLMCGLAGYGNLQQALEGNGVVYVDHCLESVKLLPPHGQNDPNLYGYLTSQAASRVEIKAPHRKRVISLAVTTEDGLARGRPTSWSAALDALASGQDIGQLAPGATASDNGHESDDEKRLLIVSAGNVDNPNEWRNYAGSNLRSPIHDPAQSWNSLSVGAYTEKTFLSDPTLAGHVAVAPCGGLSPFSSTSLTWENKWPAKPDILMEGGNVVRDAAGFCTTCDDTSLLSTSHKPTQHQFGLIHATSAATAQAAWMAARIQAMYPQAWPETVRGLMVHSADWTNQMRQAFLGAGTKTDYGRLLRICGYGVPDLQRALHCASNSLTLIAQDTLQPFGKKEGGSSYCTKDMHLYELPWPKVELESLGDTELTLRITLSYFIEPSPGEVGWKNRYRYQSHALRFDLNSPLEDRRQFLVRLNRAARDEGEEVETPSGSDRWLVGSIGRSRGSIHSDIWKGPAIALAECNLVGIYPVIGWWRERAWLSCWSKRARYSLIVSLHSPAQEVDIYTPVAVAVAPETEVTIPSW</sequence>
<dbReference type="GO" id="GO:0004252">
    <property type="term" value="F:serine-type endopeptidase activity"/>
    <property type="evidence" value="ECO:0007669"/>
    <property type="project" value="InterPro"/>
</dbReference>
<name>I2PX30_9BACT</name>
<organism evidence="5">
    <name type="scientific">Desulfovibrio sp. U5L</name>
    <dbReference type="NCBI Taxonomy" id="596152"/>
    <lineage>
        <taxon>Bacteria</taxon>
        <taxon>Pseudomonadati</taxon>
        <taxon>Thermodesulfobacteriota</taxon>
        <taxon>Desulfovibrionia</taxon>
        <taxon>Desulfovibrionales</taxon>
        <taxon>Desulfovibrionaceae</taxon>
        <taxon>Desulfovibrio</taxon>
    </lineage>
</organism>
<feature type="domain" description="Peptidase S8/S53" evidence="4">
    <location>
        <begin position="282"/>
        <end position="633"/>
    </location>
</feature>
<gene>
    <name evidence="5" type="ORF">DesU5LDRAFT_0378</name>
</gene>
<dbReference type="OrthoDB" id="9768989at2"/>
<dbReference type="CDD" id="cd04847">
    <property type="entry name" value="Peptidases_S8_Subtilisin_like_2"/>
    <property type="match status" value="1"/>
</dbReference>
<dbReference type="Gene3D" id="3.40.50.200">
    <property type="entry name" value="Peptidase S8/S53 domain"/>
    <property type="match status" value="1"/>
</dbReference>
<dbReference type="EMBL" id="JH600068">
    <property type="protein sequence ID" value="EIG52086.1"/>
    <property type="molecule type" value="Genomic_DNA"/>
</dbReference>
<evidence type="ECO:0000256" key="3">
    <source>
        <dbReference type="ARBA" id="ARBA00022825"/>
    </source>
</evidence>
<dbReference type="InterPro" id="IPR036852">
    <property type="entry name" value="Peptidase_S8/S53_dom_sf"/>
</dbReference>
<dbReference type="GO" id="GO:0006508">
    <property type="term" value="P:proteolysis"/>
    <property type="evidence" value="ECO:0007669"/>
    <property type="project" value="UniProtKB-KW"/>
</dbReference>
<dbReference type="Pfam" id="PF00082">
    <property type="entry name" value="Peptidase_S8"/>
    <property type="match status" value="1"/>
</dbReference>
<keyword evidence="1 5" id="KW-0645">Protease</keyword>
<dbReference type="InterPro" id="IPR015500">
    <property type="entry name" value="Peptidase_S8_subtilisin-rel"/>
</dbReference>
<dbReference type="STRING" id="596152.DesU5LDRAFT_0378"/>
<protein>
    <submittedName>
        <fullName evidence="5">Subtilase family protease</fullName>
    </submittedName>
</protein>
<dbReference type="HOGENOM" id="CLU_017730_1_0_7"/>
<accession>I2PX30</accession>
<proteinExistence type="predicted"/>
<dbReference type="eggNOG" id="COG1404">
    <property type="taxonomic scope" value="Bacteria"/>
</dbReference>
<dbReference type="SUPFAM" id="SSF52743">
    <property type="entry name" value="Subtilisin-like"/>
    <property type="match status" value="1"/>
</dbReference>
<dbReference type="PRINTS" id="PR00723">
    <property type="entry name" value="SUBTILISIN"/>
</dbReference>
<dbReference type="InterPro" id="IPR000209">
    <property type="entry name" value="Peptidase_S8/S53_dom"/>
</dbReference>